<dbReference type="InterPro" id="IPR050089">
    <property type="entry name" value="SAICAR_synthetase"/>
</dbReference>
<dbReference type="GO" id="GO:0004639">
    <property type="term" value="F:phosphoribosylaminoimidazolesuccinocarboxamide synthase activity"/>
    <property type="evidence" value="ECO:0007669"/>
    <property type="project" value="TreeGrafter"/>
</dbReference>
<dbReference type="InterPro" id="IPR000031">
    <property type="entry name" value="PurE_dom"/>
</dbReference>
<dbReference type="AlphaFoldDB" id="A0AAV6YGP5"/>
<dbReference type="SUPFAM" id="SSF52255">
    <property type="entry name" value="N5-CAIR mutase (phosphoribosylaminoimidazole carboxylase, PurE)"/>
    <property type="match status" value="1"/>
</dbReference>
<dbReference type="EMBL" id="WNYA01048429">
    <property type="protein sequence ID" value="KAG8536206.1"/>
    <property type="molecule type" value="Genomic_DNA"/>
</dbReference>
<feature type="non-terminal residue" evidence="4">
    <location>
        <position position="1"/>
    </location>
</feature>
<name>A0AAV6YGP5_ENGPU</name>
<dbReference type="SMART" id="SM01001">
    <property type="entry name" value="AIRC"/>
    <property type="match status" value="1"/>
</dbReference>
<protein>
    <recommendedName>
        <fullName evidence="3">PurE domain-containing protein</fullName>
    </recommendedName>
</protein>
<gene>
    <name evidence="4" type="ORF">GDO81_026902</name>
</gene>
<comment type="pathway">
    <text evidence="1">Purine metabolism; IMP biosynthesis via de novo pathway; 5-amino-1-(5-phospho-D-ribosyl)imidazole-4-carboxamide from 5-amino-1-(5-phospho-D-ribosyl)imidazole-4-carboxylate: step 1/2.</text>
</comment>
<accession>A0AAV6YGP5</accession>
<evidence type="ECO:0000313" key="5">
    <source>
        <dbReference type="Proteomes" id="UP000824782"/>
    </source>
</evidence>
<dbReference type="Gene3D" id="3.40.50.1970">
    <property type="match status" value="1"/>
</dbReference>
<comment type="caution">
    <text evidence="4">The sequence shown here is derived from an EMBL/GenBank/DDBJ whole genome shotgun (WGS) entry which is preliminary data.</text>
</comment>
<dbReference type="GO" id="GO:0005829">
    <property type="term" value="C:cytosol"/>
    <property type="evidence" value="ECO:0007669"/>
    <property type="project" value="TreeGrafter"/>
</dbReference>
<evidence type="ECO:0000259" key="3">
    <source>
        <dbReference type="SMART" id="SM01001"/>
    </source>
</evidence>
<evidence type="ECO:0000313" key="4">
    <source>
        <dbReference type="EMBL" id="KAG8536206.1"/>
    </source>
</evidence>
<dbReference type="PANTHER" id="PTHR43599">
    <property type="entry name" value="MULTIFUNCTIONAL PROTEIN ADE2"/>
    <property type="match status" value="1"/>
</dbReference>
<evidence type="ECO:0000256" key="2">
    <source>
        <dbReference type="ARBA" id="ARBA00004747"/>
    </source>
</evidence>
<sequence length="114" mass="12077">QNVLRPTDHGRVVVLMESESYLVHCEKIKASCAKFSIPCELRVSSAYTGPGDILDIKSQYEGDGAPTVFITVAGRSNGLASVLSANTPYPVINCPAVSAEWSAHDVLSAVTAPE</sequence>
<feature type="non-terminal residue" evidence="4">
    <location>
        <position position="114"/>
    </location>
</feature>
<dbReference type="Pfam" id="PF00731">
    <property type="entry name" value="AIRC"/>
    <property type="match status" value="1"/>
</dbReference>
<comment type="pathway">
    <text evidence="2">Purine metabolism; IMP biosynthesis via de novo pathway; 5-amino-1-(5-phospho-D-ribosyl)imidazole-4-carboxylate from 5-amino-1-(5-phospho-D-ribosyl)imidazole (carboxylase route): step 1/1.</text>
</comment>
<proteinExistence type="predicted"/>
<organism evidence="4 5">
    <name type="scientific">Engystomops pustulosus</name>
    <name type="common">Tungara frog</name>
    <name type="synonym">Physalaemus pustulosus</name>
    <dbReference type="NCBI Taxonomy" id="76066"/>
    <lineage>
        <taxon>Eukaryota</taxon>
        <taxon>Metazoa</taxon>
        <taxon>Chordata</taxon>
        <taxon>Craniata</taxon>
        <taxon>Vertebrata</taxon>
        <taxon>Euteleostomi</taxon>
        <taxon>Amphibia</taxon>
        <taxon>Batrachia</taxon>
        <taxon>Anura</taxon>
        <taxon>Neobatrachia</taxon>
        <taxon>Hyloidea</taxon>
        <taxon>Leptodactylidae</taxon>
        <taxon>Leiuperinae</taxon>
        <taxon>Engystomops</taxon>
    </lineage>
</organism>
<evidence type="ECO:0000256" key="1">
    <source>
        <dbReference type="ARBA" id="ARBA00004672"/>
    </source>
</evidence>
<dbReference type="Proteomes" id="UP000824782">
    <property type="component" value="Unassembled WGS sequence"/>
</dbReference>
<reference evidence="4" key="1">
    <citation type="thesis" date="2020" institute="ProQuest LLC" country="789 East Eisenhower Parkway, Ann Arbor, MI, USA">
        <title>Comparative Genomics and Chromosome Evolution.</title>
        <authorList>
            <person name="Mudd A.B."/>
        </authorList>
    </citation>
    <scope>NUCLEOTIDE SEQUENCE</scope>
    <source>
        <strain evidence="4">237g6f4</strain>
        <tissue evidence="4">Blood</tissue>
    </source>
</reference>
<keyword evidence="5" id="KW-1185">Reference proteome</keyword>
<dbReference type="GO" id="GO:0006189">
    <property type="term" value="P:'de novo' IMP biosynthetic process"/>
    <property type="evidence" value="ECO:0007669"/>
    <property type="project" value="InterPro"/>
</dbReference>
<dbReference type="PANTHER" id="PTHR43599:SF11">
    <property type="entry name" value="BIFUNCTIONAL PHOSPHORIBOSYLAMINOIMIDAZOLE CARBOXYLASE_PHOSPHORIBOSYLAMINOIMIDAZOLE SUCCINOCARBOXAMIDE SYNTHETASE"/>
    <property type="match status" value="1"/>
</dbReference>
<feature type="domain" description="PurE" evidence="3">
    <location>
        <begin position="10"/>
        <end position="114"/>
    </location>
</feature>